<dbReference type="GO" id="GO:0097367">
    <property type="term" value="F:carbohydrate derivative binding"/>
    <property type="evidence" value="ECO:0007669"/>
    <property type="project" value="InterPro"/>
</dbReference>
<accession>A0A381YRK1</accession>
<sequence>MNNLIVKYHNVDIEKIAYLLKKEIEIVDNIQNNILNMPALNITYNDDLLNQAIINANDFSKNKNHFMIFGTGGSNLGSKALINILQGREKNRISFYDNIDPIGFKYSIERVDLKKTGCIIISKSGETPETLSQFASLIQFFDQENQLEFFLKNCLIITENKASSLREISNQYKCTILDHEVNIGGRFSVFSNVGMIPAIIAGIDVKKIHNGIKDILIKVKEGSFNEHLKLAKFFTSNINTNQIKNSVLMTYSDALFYFGKWYMQLWAESIGKDGKGITPIHAVGTTDQHSQLQLYLGGPKDKFFSFITTNHSKLGLKIHEKTLKSHKNSSYLAGKFMGDLMQAEQQATMDTFSQNGLAFREINLPKIDEFSLGQLMTLSMLETVATCYFLGVNPFDQPAVEQGKILTKKYLS</sequence>
<dbReference type="CDD" id="cd05016">
    <property type="entry name" value="SIS_PGI_2"/>
    <property type="match status" value="1"/>
</dbReference>
<dbReference type="InterPro" id="IPR046348">
    <property type="entry name" value="SIS_dom_sf"/>
</dbReference>
<evidence type="ECO:0000256" key="3">
    <source>
        <dbReference type="ARBA" id="ARBA00023235"/>
    </source>
</evidence>
<evidence type="ECO:0000313" key="4">
    <source>
        <dbReference type="EMBL" id="SVA79589.1"/>
    </source>
</evidence>
<name>A0A381YRK1_9ZZZZ</name>
<keyword evidence="3" id="KW-0413">Isomerase</keyword>
<organism evidence="4">
    <name type="scientific">marine metagenome</name>
    <dbReference type="NCBI Taxonomy" id="408172"/>
    <lineage>
        <taxon>unclassified sequences</taxon>
        <taxon>metagenomes</taxon>
        <taxon>ecological metagenomes</taxon>
    </lineage>
</organism>
<dbReference type="InterPro" id="IPR035482">
    <property type="entry name" value="SIS_PGI_2"/>
</dbReference>
<dbReference type="PRINTS" id="PR00662">
    <property type="entry name" value="G6PISOMERASE"/>
</dbReference>
<dbReference type="Pfam" id="PF00342">
    <property type="entry name" value="PGI"/>
    <property type="match status" value="1"/>
</dbReference>
<dbReference type="InterPro" id="IPR001672">
    <property type="entry name" value="G6P_Isomerase"/>
</dbReference>
<dbReference type="PROSITE" id="PS51463">
    <property type="entry name" value="P_GLUCOSE_ISOMERASE_3"/>
    <property type="match status" value="1"/>
</dbReference>
<dbReference type="Gene3D" id="3.40.50.10490">
    <property type="entry name" value="Glucose-6-phosphate isomerase like protein, domain 1"/>
    <property type="match status" value="2"/>
</dbReference>
<protein>
    <submittedName>
        <fullName evidence="4">Uncharacterized protein</fullName>
    </submittedName>
</protein>
<keyword evidence="2" id="KW-0324">Glycolysis</keyword>
<dbReference type="SUPFAM" id="SSF53697">
    <property type="entry name" value="SIS domain"/>
    <property type="match status" value="1"/>
</dbReference>
<dbReference type="EMBL" id="UINC01018871">
    <property type="protein sequence ID" value="SVA79589.1"/>
    <property type="molecule type" value="Genomic_DNA"/>
</dbReference>
<dbReference type="GO" id="GO:0051156">
    <property type="term" value="P:glucose 6-phosphate metabolic process"/>
    <property type="evidence" value="ECO:0007669"/>
    <property type="project" value="TreeGrafter"/>
</dbReference>
<keyword evidence="1" id="KW-0312">Gluconeogenesis</keyword>
<evidence type="ECO:0000256" key="1">
    <source>
        <dbReference type="ARBA" id="ARBA00022432"/>
    </source>
</evidence>
<dbReference type="GO" id="GO:0006096">
    <property type="term" value="P:glycolytic process"/>
    <property type="evidence" value="ECO:0007669"/>
    <property type="project" value="UniProtKB-KW"/>
</dbReference>
<dbReference type="GO" id="GO:0004347">
    <property type="term" value="F:glucose-6-phosphate isomerase activity"/>
    <property type="evidence" value="ECO:0007669"/>
    <property type="project" value="InterPro"/>
</dbReference>
<dbReference type="GO" id="GO:0048029">
    <property type="term" value="F:monosaccharide binding"/>
    <property type="evidence" value="ECO:0007669"/>
    <property type="project" value="TreeGrafter"/>
</dbReference>
<reference evidence="4" key="1">
    <citation type="submission" date="2018-05" db="EMBL/GenBank/DDBJ databases">
        <authorList>
            <person name="Lanie J.A."/>
            <person name="Ng W.-L."/>
            <person name="Kazmierczak K.M."/>
            <person name="Andrzejewski T.M."/>
            <person name="Davidsen T.M."/>
            <person name="Wayne K.J."/>
            <person name="Tettelin H."/>
            <person name="Glass J.I."/>
            <person name="Rusch D."/>
            <person name="Podicherti R."/>
            <person name="Tsui H.-C.T."/>
            <person name="Winkler M.E."/>
        </authorList>
    </citation>
    <scope>NUCLEOTIDE SEQUENCE</scope>
</reference>
<proteinExistence type="predicted"/>
<dbReference type="GO" id="GO:0005829">
    <property type="term" value="C:cytosol"/>
    <property type="evidence" value="ECO:0007669"/>
    <property type="project" value="TreeGrafter"/>
</dbReference>
<gene>
    <name evidence="4" type="ORF">METZ01_LOCUS132443</name>
</gene>
<evidence type="ECO:0000256" key="2">
    <source>
        <dbReference type="ARBA" id="ARBA00023152"/>
    </source>
</evidence>
<dbReference type="PANTHER" id="PTHR11469">
    <property type="entry name" value="GLUCOSE-6-PHOSPHATE ISOMERASE"/>
    <property type="match status" value="1"/>
</dbReference>
<dbReference type="AlphaFoldDB" id="A0A381YRK1"/>
<dbReference type="GO" id="GO:0006094">
    <property type="term" value="P:gluconeogenesis"/>
    <property type="evidence" value="ECO:0007669"/>
    <property type="project" value="UniProtKB-KW"/>
</dbReference>
<dbReference type="PANTHER" id="PTHR11469:SF1">
    <property type="entry name" value="GLUCOSE-6-PHOSPHATE ISOMERASE"/>
    <property type="match status" value="1"/>
</dbReference>